<keyword evidence="11" id="KW-0808">Transferase</keyword>
<keyword evidence="4" id="KW-0963">Cytoplasm</keyword>
<evidence type="ECO:0000256" key="9">
    <source>
        <dbReference type="ARBA" id="ARBA00022842"/>
    </source>
</evidence>
<keyword evidence="6" id="KW-0479">Metal-binding</keyword>
<evidence type="ECO:0000256" key="1">
    <source>
        <dbReference type="ARBA" id="ARBA00004496"/>
    </source>
</evidence>
<accession>A0A7C4ARQ4</accession>
<dbReference type="PANTHER" id="PTHR33540:SF2">
    <property type="entry name" value="TRNA THREONYLCARBAMOYLADENOSINE BIOSYNTHESIS PROTEIN TSAE"/>
    <property type="match status" value="1"/>
</dbReference>
<dbReference type="AlphaFoldDB" id="A0A7C4ARQ4"/>
<comment type="caution">
    <text evidence="11">The sequence shown here is derived from an EMBL/GenBank/DDBJ whole genome shotgun (WGS) entry which is preliminary data.</text>
</comment>
<dbReference type="Gene3D" id="3.40.50.300">
    <property type="entry name" value="P-loop containing nucleotide triphosphate hydrolases"/>
    <property type="match status" value="1"/>
</dbReference>
<dbReference type="GO" id="GO:0005737">
    <property type="term" value="C:cytoplasm"/>
    <property type="evidence" value="ECO:0007669"/>
    <property type="project" value="UniProtKB-SubCell"/>
</dbReference>
<comment type="subcellular location">
    <subcellularLocation>
        <location evidence="1">Cytoplasm</location>
    </subcellularLocation>
</comment>
<evidence type="ECO:0000313" key="11">
    <source>
        <dbReference type="EMBL" id="HGH60968.1"/>
    </source>
</evidence>
<dbReference type="GO" id="GO:0002949">
    <property type="term" value="P:tRNA threonylcarbamoyladenosine modification"/>
    <property type="evidence" value="ECO:0007669"/>
    <property type="project" value="InterPro"/>
</dbReference>
<evidence type="ECO:0000256" key="10">
    <source>
        <dbReference type="ARBA" id="ARBA00032441"/>
    </source>
</evidence>
<dbReference type="GO" id="GO:0016740">
    <property type="term" value="F:transferase activity"/>
    <property type="evidence" value="ECO:0007669"/>
    <property type="project" value="UniProtKB-KW"/>
</dbReference>
<dbReference type="Pfam" id="PF02367">
    <property type="entry name" value="TsaE"/>
    <property type="match status" value="1"/>
</dbReference>
<dbReference type="InterPro" id="IPR027417">
    <property type="entry name" value="P-loop_NTPase"/>
</dbReference>
<proteinExistence type="inferred from homology"/>
<comment type="similarity">
    <text evidence="2">Belongs to the TsaE family.</text>
</comment>
<evidence type="ECO:0000256" key="7">
    <source>
        <dbReference type="ARBA" id="ARBA00022741"/>
    </source>
</evidence>
<sequence length="189" mass="21183">MPGLETKKSCITSRSESETIELGRQIGRLLAPGDVVYLFGDMGTGKTRIAKGLINAATNTPLDDINSPTFTLINRYQGDLAVYHADLYRVEQGELEDIGIEMVEESQGALVVEWAEKVPKLDENALRIHLSHTDDENVRIIVLECPQEGSWSSRLWTRRMSDDEEEAVGRNPYKHEQPYACDGESLCRS</sequence>
<keyword evidence="8" id="KW-0067">ATP-binding</keyword>
<evidence type="ECO:0000256" key="2">
    <source>
        <dbReference type="ARBA" id="ARBA00007599"/>
    </source>
</evidence>
<dbReference type="InterPro" id="IPR003442">
    <property type="entry name" value="T6A_TsaE"/>
</dbReference>
<gene>
    <name evidence="11" type="primary">tsaE</name>
    <name evidence="11" type="ORF">ENV54_06685</name>
</gene>
<dbReference type="SUPFAM" id="SSF52540">
    <property type="entry name" value="P-loop containing nucleoside triphosphate hydrolases"/>
    <property type="match status" value="1"/>
</dbReference>
<evidence type="ECO:0000256" key="4">
    <source>
        <dbReference type="ARBA" id="ARBA00022490"/>
    </source>
</evidence>
<keyword evidence="9" id="KW-0460">Magnesium</keyword>
<dbReference type="NCBIfam" id="TIGR00150">
    <property type="entry name" value="T6A_YjeE"/>
    <property type="match status" value="1"/>
</dbReference>
<dbReference type="PANTHER" id="PTHR33540">
    <property type="entry name" value="TRNA THREONYLCARBAMOYLADENOSINE BIOSYNTHESIS PROTEIN TSAE"/>
    <property type="match status" value="1"/>
</dbReference>
<evidence type="ECO:0000256" key="8">
    <source>
        <dbReference type="ARBA" id="ARBA00022840"/>
    </source>
</evidence>
<reference evidence="11" key="1">
    <citation type="journal article" date="2020" name="mSystems">
        <title>Genome- and Community-Level Interaction Insights into Carbon Utilization and Element Cycling Functions of Hydrothermarchaeota in Hydrothermal Sediment.</title>
        <authorList>
            <person name="Zhou Z."/>
            <person name="Liu Y."/>
            <person name="Xu W."/>
            <person name="Pan J."/>
            <person name="Luo Z.H."/>
            <person name="Li M."/>
        </authorList>
    </citation>
    <scope>NUCLEOTIDE SEQUENCE [LARGE SCALE GENOMIC DNA]</scope>
    <source>
        <strain evidence="11">SpSt-769</strain>
    </source>
</reference>
<keyword evidence="7" id="KW-0547">Nucleotide-binding</keyword>
<dbReference type="GO" id="GO:0005524">
    <property type="term" value="F:ATP binding"/>
    <property type="evidence" value="ECO:0007669"/>
    <property type="project" value="UniProtKB-KW"/>
</dbReference>
<name>A0A7C4ARQ4_9BACT</name>
<evidence type="ECO:0000256" key="5">
    <source>
        <dbReference type="ARBA" id="ARBA00022694"/>
    </source>
</evidence>
<protein>
    <recommendedName>
        <fullName evidence="3">tRNA threonylcarbamoyladenosine biosynthesis protein TsaE</fullName>
    </recommendedName>
    <alternativeName>
        <fullName evidence="10">t(6)A37 threonylcarbamoyladenosine biosynthesis protein TsaE</fullName>
    </alternativeName>
</protein>
<evidence type="ECO:0000256" key="6">
    <source>
        <dbReference type="ARBA" id="ARBA00022723"/>
    </source>
</evidence>
<keyword evidence="5" id="KW-0819">tRNA processing</keyword>
<dbReference type="GO" id="GO:0046872">
    <property type="term" value="F:metal ion binding"/>
    <property type="evidence" value="ECO:0007669"/>
    <property type="project" value="UniProtKB-KW"/>
</dbReference>
<organism evidence="11">
    <name type="scientific">Desulfomonile tiedjei</name>
    <dbReference type="NCBI Taxonomy" id="2358"/>
    <lineage>
        <taxon>Bacteria</taxon>
        <taxon>Pseudomonadati</taxon>
        <taxon>Thermodesulfobacteriota</taxon>
        <taxon>Desulfomonilia</taxon>
        <taxon>Desulfomonilales</taxon>
        <taxon>Desulfomonilaceae</taxon>
        <taxon>Desulfomonile</taxon>
    </lineage>
</organism>
<dbReference type="EMBL" id="DTGT01000204">
    <property type="protein sequence ID" value="HGH60968.1"/>
    <property type="molecule type" value="Genomic_DNA"/>
</dbReference>
<evidence type="ECO:0000256" key="3">
    <source>
        <dbReference type="ARBA" id="ARBA00019010"/>
    </source>
</evidence>